<keyword evidence="3" id="KW-1185">Reference proteome</keyword>
<gene>
    <name evidence="2" type="primary">16</name>
    <name evidence="2" type="ORF">LAROYE_16</name>
</gene>
<name>A0A0U4IVZ4_9CAUD</name>
<protein>
    <submittedName>
        <fullName evidence="2">Portal protein</fullName>
    </submittedName>
</protein>
<dbReference type="KEGG" id="vg:40078874"/>
<evidence type="ECO:0000313" key="3">
    <source>
        <dbReference type="Proteomes" id="UP000222336"/>
    </source>
</evidence>
<dbReference type="EMBL" id="KU160654">
    <property type="protein sequence ID" value="ALY09543.1"/>
    <property type="molecule type" value="Genomic_DNA"/>
</dbReference>
<dbReference type="RefSeq" id="YP_009603006.1">
    <property type="nucleotide sequence ID" value="NC_041947.1"/>
</dbReference>
<proteinExistence type="predicted"/>
<feature type="compositionally biased region" description="Low complexity" evidence="1">
    <location>
        <begin position="457"/>
        <end position="470"/>
    </location>
</feature>
<dbReference type="OrthoDB" id="2427at10239"/>
<feature type="compositionally biased region" description="Low complexity" evidence="1">
    <location>
        <begin position="436"/>
        <end position="448"/>
    </location>
</feature>
<dbReference type="GeneID" id="40078874"/>
<organism evidence="2 3">
    <name type="scientific">Arthrobacter phage Laroye</name>
    <dbReference type="NCBI Taxonomy" id="1772305"/>
    <lineage>
        <taxon>Viruses</taxon>
        <taxon>Duplodnaviria</taxon>
        <taxon>Heunggongvirae</taxon>
        <taxon>Uroviricota</taxon>
        <taxon>Caudoviricetes</taxon>
        <taxon>Laroyevirus</taxon>
        <taxon>Laroyevirus laroye</taxon>
    </lineage>
</organism>
<reference evidence="3" key="1">
    <citation type="submission" date="2015-11" db="EMBL/GenBank/DDBJ databases">
        <authorList>
            <person name="Dogans D."/>
            <person name="Schneider V.M."/>
            <person name="Bradley K.W."/>
            <person name="Asai D.J."/>
            <person name="Bowman C.A."/>
            <person name="Russell D.A."/>
            <person name="Pope W.H."/>
            <person name="Jacobs-Sera D."/>
            <person name="Hendrix R.W."/>
            <person name="Hatfull G.F."/>
        </authorList>
    </citation>
    <scope>NUCLEOTIDE SEQUENCE [LARGE SCALE GENOMIC DNA]</scope>
</reference>
<dbReference type="Pfam" id="PF06074">
    <property type="entry name" value="Portal_Mu"/>
    <property type="match status" value="1"/>
</dbReference>
<feature type="region of interest" description="Disordered" evidence="1">
    <location>
        <begin position="414"/>
        <end position="480"/>
    </location>
</feature>
<dbReference type="Proteomes" id="UP000222336">
    <property type="component" value="Segment"/>
</dbReference>
<evidence type="ECO:0000256" key="1">
    <source>
        <dbReference type="SAM" id="MobiDB-lite"/>
    </source>
</evidence>
<sequence length="480" mass="52041">MADDMKELGNSGLKISGGQVGEEALLALRGPQGRRTLREMADNCPITGGVLFAFEQTLNRLDWHIEPGPDAEKDDEATAEFVQGAFDDMSDPWGTTLSSIMSCGIYGWSYHEIVYKRRNGLSDDPSQRSAFDDGKIGWRKWPIRAQDSLISWLTDPNGGVQGMRQMTDMGGDVTIPIEKALLFRTNTAKGSPEGRSLLRNAYRSYFYKKRIEEIEAIGIERDLAGLPVAYLDPEFLSSTATPGQVEVRQAVTEIVQNIKRNEMEGVLFPLAYNDQGNQIIKLELLSSGGSRQFDTDKIIARYNQQIAMSVLADFLLLGHEGVGSQALGASKIDLWLMAVEAIAKNVADVVNQHAIPRLLRLNGMDTTNPPRLVYGEVGHLDLKLFGDFIKSMADAGVITPDATLEDFVREKANLPQADVDETEDMGADPQITPEMAAAAAALAAGGQQPPQPPKPGAPKVDPADAAAVEGEAGELDPSAA</sequence>
<accession>A0A0U4IVZ4</accession>
<dbReference type="InterPro" id="IPR009279">
    <property type="entry name" value="Portal_Mu"/>
</dbReference>
<evidence type="ECO:0000313" key="2">
    <source>
        <dbReference type="EMBL" id="ALY09543.1"/>
    </source>
</evidence>